<organism evidence="1 2">
    <name type="scientific">Parablautia intestinalis</name>
    <dbReference type="NCBI Taxonomy" id="2320100"/>
    <lineage>
        <taxon>Bacteria</taxon>
        <taxon>Bacillati</taxon>
        <taxon>Bacillota</taxon>
        <taxon>Clostridia</taxon>
        <taxon>Lachnospirales</taxon>
        <taxon>Lachnospiraceae</taxon>
        <taxon>Parablautia</taxon>
    </lineage>
</organism>
<proteinExistence type="predicted"/>
<dbReference type="EMBL" id="RAYQ01000022">
    <property type="protein sequence ID" value="RKI89484.1"/>
    <property type="molecule type" value="Genomic_DNA"/>
</dbReference>
<keyword evidence="2" id="KW-1185">Reference proteome</keyword>
<accession>A0A3A9AEG2</accession>
<protein>
    <submittedName>
        <fullName evidence="1">DUF1062 domain-containing protein</fullName>
    </submittedName>
</protein>
<evidence type="ECO:0000313" key="2">
    <source>
        <dbReference type="Proteomes" id="UP000280696"/>
    </source>
</evidence>
<gene>
    <name evidence="1" type="ORF">D7V94_17915</name>
</gene>
<evidence type="ECO:0000313" key="1">
    <source>
        <dbReference type="EMBL" id="RKI89484.1"/>
    </source>
</evidence>
<dbReference type="InterPro" id="IPR009412">
    <property type="entry name" value="DUF1062"/>
</dbReference>
<dbReference type="Proteomes" id="UP000280696">
    <property type="component" value="Unassembled WGS sequence"/>
</dbReference>
<dbReference type="AlphaFoldDB" id="A0A3A9AEG2"/>
<dbReference type="Pfam" id="PF06353">
    <property type="entry name" value="DUF1062"/>
    <property type="match status" value="1"/>
</dbReference>
<name>A0A3A9AEG2_9FIRM</name>
<comment type="caution">
    <text evidence="1">The sequence shown here is derived from an EMBL/GenBank/DDBJ whole genome shotgun (WGS) entry which is preliminary data.</text>
</comment>
<reference evidence="1 2" key="1">
    <citation type="submission" date="2018-09" db="EMBL/GenBank/DDBJ databases">
        <title>Murine metabolic-syndrome-specific gut microbial biobank.</title>
        <authorList>
            <person name="Liu C."/>
        </authorList>
    </citation>
    <scope>NUCLEOTIDE SEQUENCE [LARGE SCALE GENOMIC DNA]</scope>
    <source>
        <strain evidence="1 2">0.1xD8-82</strain>
    </source>
</reference>
<sequence>MQMSYLKKTEYEIILKESFGIIHSCPRCSKKTHFKNTEKFRINANSNKLDIWLIYQCEECKHTLNLAIYERIKVSSTSKEEYQRFLDNDTQLARTYGKSTQLFFKNKADIDFDRLHYEFVKRHEAIESSHFGGRRIVTITNPHQLKIRPEKQIAGVLGLSRSQVRGLLLKGNIELKAALPQLISIEITGEV</sequence>
<dbReference type="OrthoDB" id="9810886at2"/>